<reference evidence="1 3" key="1">
    <citation type="submission" date="2019-08" db="EMBL/GenBank/DDBJ databases">
        <title>In-depth cultivation of the pig gut microbiome towards novel bacterial diversity and tailored functional studies.</title>
        <authorList>
            <person name="Wylensek D."/>
            <person name="Hitch T.C.A."/>
            <person name="Clavel T."/>
        </authorList>
    </citation>
    <scope>NUCLEOTIDE SEQUENCE [LARGE SCALE GENOMIC DNA]</scope>
    <source>
        <strain evidence="1 3">WCA-693-APC-5D-A</strain>
    </source>
</reference>
<comment type="caution">
    <text evidence="1">The sequence shown here is derived from an EMBL/GenBank/DDBJ whole genome shotgun (WGS) entry which is preliminary data.</text>
</comment>
<name>A0A6I2UET9_9FIRM</name>
<dbReference type="RefSeq" id="WP_154406307.1">
    <property type="nucleotide sequence ID" value="NZ_JAQXJM010000067.1"/>
</dbReference>
<protein>
    <submittedName>
        <fullName evidence="1">DUF2922 domain-containing protein</fullName>
    </submittedName>
</protein>
<evidence type="ECO:0000313" key="2">
    <source>
        <dbReference type="EMBL" id="MSU09971.1"/>
    </source>
</evidence>
<dbReference type="GeneID" id="96779933"/>
<dbReference type="Proteomes" id="UP000433181">
    <property type="component" value="Unassembled WGS sequence"/>
</dbReference>
<keyword evidence="3" id="KW-1185">Reference proteome</keyword>
<evidence type="ECO:0000313" key="1">
    <source>
        <dbReference type="EMBL" id="MSU08150.1"/>
    </source>
</evidence>
<proteinExistence type="predicted"/>
<dbReference type="EMBL" id="VUNR01000044">
    <property type="protein sequence ID" value="MSU09971.1"/>
    <property type="molecule type" value="Genomic_DNA"/>
</dbReference>
<dbReference type="EMBL" id="VUNR01000005">
    <property type="protein sequence ID" value="MSU08150.1"/>
    <property type="molecule type" value="Genomic_DNA"/>
</dbReference>
<organism evidence="1 3">
    <name type="scientific">Anaerovibrio slackiae</name>
    <dbReference type="NCBI Taxonomy" id="2652309"/>
    <lineage>
        <taxon>Bacteria</taxon>
        <taxon>Bacillati</taxon>
        <taxon>Bacillota</taxon>
        <taxon>Negativicutes</taxon>
        <taxon>Selenomonadales</taxon>
        <taxon>Selenomonadaceae</taxon>
        <taxon>Anaerovibrio</taxon>
    </lineage>
</organism>
<evidence type="ECO:0000313" key="3">
    <source>
        <dbReference type="Proteomes" id="UP000433181"/>
    </source>
</evidence>
<gene>
    <name evidence="1" type="ORF">FYJ84_03975</name>
    <name evidence="2" type="ORF">FYJ84_13445</name>
</gene>
<dbReference type="AlphaFoldDB" id="A0A6I2UET9"/>
<accession>A0A6I2UET9</accession>
<sequence length="73" mass="7766">MAATLHLVFSKGTGSKTITISDPNPNLTKAQAYEAMQAIVDKKAVLVKDVPVDGIKKAYYSDVIVTELEDAAA</sequence>
<dbReference type="InterPro" id="IPR021321">
    <property type="entry name" value="DUF2922"/>
</dbReference>
<dbReference type="Pfam" id="PF11148">
    <property type="entry name" value="DUF2922"/>
    <property type="match status" value="1"/>
</dbReference>